<dbReference type="Pfam" id="PF13005">
    <property type="entry name" value="zf-IS66"/>
    <property type="match status" value="1"/>
</dbReference>
<feature type="region of interest" description="Disordered" evidence="1">
    <location>
        <begin position="59"/>
        <end position="101"/>
    </location>
</feature>
<keyword evidence="7" id="KW-1185">Reference proteome</keyword>
<dbReference type="KEGG" id="saci:Sinac_7449"/>
<dbReference type="EMBL" id="CP003364">
    <property type="protein sequence ID" value="AGA26460.1"/>
    <property type="molecule type" value="Genomic_DNA"/>
</dbReference>
<dbReference type="EMBL" id="CP003364">
    <property type="protein sequence ID" value="AGA31484.1"/>
    <property type="molecule type" value="Genomic_DNA"/>
</dbReference>
<protein>
    <submittedName>
        <fullName evidence="5">Transposase IS66 family</fullName>
    </submittedName>
</protein>
<evidence type="ECO:0000259" key="3">
    <source>
        <dbReference type="Pfam" id="PF13005"/>
    </source>
</evidence>
<dbReference type="EMBL" id="CP003364">
    <property type="protein sequence ID" value="AGA26343.1"/>
    <property type="molecule type" value="Genomic_DNA"/>
</dbReference>
<gene>
    <name evidence="4" type="ordered locus">Sinac_1991</name>
    <name evidence="5" type="ordered locus">Sinac_2126</name>
    <name evidence="6" type="ordered locus">Sinac_7449</name>
</gene>
<organism evidence="5 7">
    <name type="scientific">Singulisphaera acidiphila (strain ATCC BAA-1392 / DSM 18658 / VKM B-2454 / MOB10)</name>
    <dbReference type="NCBI Taxonomy" id="886293"/>
    <lineage>
        <taxon>Bacteria</taxon>
        <taxon>Pseudomonadati</taxon>
        <taxon>Planctomycetota</taxon>
        <taxon>Planctomycetia</taxon>
        <taxon>Isosphaerales</taxon>
        <taxon>Isosphaeraceae</taxon>
        <taxon>Singulisphaera</taxon>
    </lineage>
</organism>
<name>H1MSX6_SINAD</name>
<dbReference type="KEGG" id="saci:Sinac_1991"/>
<dbReference type="eggNOG" id="COG3464">
    <property type="taxonomic scope" value="Bacteria"/>
</dbReference>
<dbReference type="NCBIfam" id="NF033517">
    <property type="entry name" value="transpos_IS66"/>
    <property type="match status" value="1"/>
</dbReference>
<dbReference type="PANTHER" id="PTHR33678">
    <property type="entry name" value="BLL1576 PROTEIN"/>
    <property type="match status" value="1"/>
</dbReference>
<dbReference type="InterPro" id="IPR052344">
    <property type="entry name" value="Transposase-related"/>
</dbReference>
<proteinExistence type="predicted"/>
<dbReference type="AlphaFoldDB" id="H1MSX6"/>
<dbReference type="Pfam" id="PF03050">
    <property type="entry name" value="DDE_Tnp_IS66"/>
    <property type="match status" value="1"/>
</dbReference>
<dbReference type="KEGG" id="saci:Sinac_2126"/>
<dbReference type="InterPro" id="IPR004291">
    <property type="entry name" value="Transposase_IS66_central"/>
</dbReference>
<evidence type="ECO:0000313" key="7">
    <source>
        <dbReference type="Proteomes" id="UP000010798"/>
    </source>
</evidence>
<dbReference type="Proteomes" id="UP000010798">
    <property type="component" value="Chromosome"/>
</dbReference>
<evidence type="ECO:0000256" key="1">
    <source>
        <dbReference type="SAM" id="MobiDB-lite"/>
    </source>
</evidence>
<reference evidence="5 7" key="1">
    <citation type="submission" date="2012-02" db="EMBL/GenBank/DDBJ databases">
        <title>Complete sequence of chromosome of Singulisphaera acidiphila DSM 18658.</title>
        <authorList>
            <consortium name="US DOE Joint Genome Institute (JGI-PGF)"/>
            <person name="Lucas S."/>
            <person name="Copeland A."/>
            <person name="Lapidus A."/>
            <person name="Glavina del Rio T."/>
            <person name="Dalin E."/>
            <person name="Tice H."/>
            <person name="Bruce D."/>
            <person name="Goodwin L."/>
            <person name="Pitluck S."/>
            <person name="Peters L."/>
            <person name="Ovchinnikova G."/>
            <person name="Chertkov O."/>
            <person name="Kyrpides N."/>
            <person name="Mavromatis K."/>
            <person name="Ivanova N."/>
            <person name="Brettin T."/>
            <person name="Detter J.C."/>
            <person name="Han C."/>
            <person name="Larimer F."/>
            <person name="Land M."/>
            <person name="Hauser L."/>
            <person name="Markowitz V."/>
            <person name="Cheng J.-F."/>
            <person name="Hugenholtz P."/>
            <person name="Woyke T."/>
            <person name="Wu D."/>
            <person name="Tindall B."/>
            <person name="Pomrenke H."/>
            <person name="Brambilla E."/>
            <person name="Klenk H.-P."/>
            <person name="Eisen J.A."/>
        </authorList>
    </citation>
    <scope>NUCLEOTIDE SEQUENCE [LARGE SCALE GENOMIC DNA]</scope>
    <source>
        <strain evidence="7">ATCC BAA-1392 / DSM 18658 / VKM B-2454 / MOB10</strain>
        <strain evidence="5">DSM 18658</strain>
    </source>
</reference>
<evidence type="ECO:0000313" key="6">
    <source>
        <dbReference type="EMBL" id="AGA31484.1"/>
    </source>
</evidence>
<feature type="domain" description="Transposase IS66 central" evidence="2">
    <location>
        <begin position="175"/>
        <end position="437"/>
    </location>
</feature>
<evidence type="ECO:0000313" key="4">
    <source>
        <dbReference type="EMBL" id="AGA26343.1"/>
    </source>
</evidence>
<dbReference type="InterPro" id="IPR024474">
    <property type="entry name" value="Znf_dom_IS66"/>
</dbReference>
<evidence type="ECO:0000259" key="2">
    <source>
        <dbReference type="Pfam" id="PF03050"/>
    </source>
</evidence>
<dbReference type="RefSeq" id="WP_015245510.1">
    <property type="nucleotide sequence ID" value="NC_019892.1"/>
</dbReference>
<feature type="domain" description="Transposase IS66 zinc-finger binding" evidence="3">
    <location>
        <begin position="113"/>
        <end position="156"/>
    </location>
</feature>
<feature type="compositionally biased region" description="Basic residues" evidence="1">
    <location>
        <begin position="79"/>
        <end position="89"/>
    </location>
</feature>
<dbReference type="PANTHER" id="PTHR33678:SF2">
    <property type="match status" value="1"/>
</dbReference>
<dbReference type="HOGENOM" id="CLU_039294_0_1_0"/>
<dbReference type="OrthoDB" id="8241751at2"/>
<accession>H1MSX6</accession>
<sequence length="484" mass="54874">MPMATTGSDTLDVASLLTVLGPQLTAEQATLIFQQGQEAVVFALLNLAKQLAEKKVGVPIGTDPSAPSGQTPPYAKPPAKGRAKPKGARPGHPGLHRPAPTRIDRQEEHTLSACPKCHGPVRPCRGSRTRVIEDIPVDITPVVTEHTIHRSWCPHCRTTVEPTVPDALSGSTIGLRVVVLSAWLHYLLGTTLAQIIDVFNFHLQFKLSSGGLIQMWRRLREILRAWYLEIQTQALDSAVLHADETGWRVNGTTYWLWCFASKDVTYYMIDRRRGSPALKRFFKKEFTGVLVTDFWGAYNTVVCEQKQKCLPHLLRDLKRTQHYHKPGGDWPAFSQQLKRLIRDSIRLSKRRKELSTKAFTSRRQRLDGRLRELLAQPWEHQHARRLIKRLRRHASELFTFLDHPEVPFDNNHGERQIRPAVIARKNSYANGSEDGAETQAILMSVFRTLKQRGHNPVSAVTEAIRAYLRTDELPPMPVPIAEFR</sequence>
<evidence type="ECO:0000313" key="5">
    <source>
        <dbReference type="EMBL" id="AGA26460.1"/>
    </source>
</evidence>
<dbReference type="STRING" id="886293.Sinac_1991"/>